<proteinExistence type="predicted"/>
<dbReference type="PANTHER" id="PTHR41307">
    <property type="entry name" value="MEMBRANE PROTEIN-RELATED"/>
    <property type="match status" value="1"/>
</dbReference>
<dbReference type="PANTHER" id="PTHR41307:SF1">
    <property type="entry name" value="MEMBRANE PROTEIN"/>
    <property type="match status" value="1"/>
</dbReference>
<feature type="transmembrane region" description="Helical" evidence="1">
    <location>
        <begin position="224"/>
        <end position="245"/>
    </location>
</feature>
<dbReference type="Proteomes" id="UP000067683">
    <property type="component" value="Chromosome"/>
</dbReference>
<dbReference type="Pfam" id="PF06570">
    <property type="entry name" value="DUF1129"/>
    <property type="match status" value="1"/>
</dbReference>
<evidence type="ECO:0000313" key="2">
    <source>
        <dbReference type="EMBL" id="ALS75411.1"/>
    </source>
</evidence>
<dbReference type="STRING" id="200991.AUC31_09330"/>
<sequence length="252" mass="28050">MLSAKSEQFLIELRMYLVQRGKSDEDINEVVDELESHLIESEKHGKSVESIVGKDPKQYMKSIGASLPIAAQELMLLIPATVLVILAYLAYIPALSGDFNLSQTVLWGIIPVVLSLAIYSSLIFKVFPKFHDRPVKLGVIAVAVSTLVIGFWVAFYLWMVPDSTSAYFTATAEQNYVILAVCLVAFIAYALYTKSWITIIVAALMSAGPLAEKWIPQDVNEDPVYIAMTIGIFVLIGIAFIWLLMRKRRKTA</sequence>
<dbReference type="EMBL" id="CP013659">
    <property type="protein sequence ID" value="ALS75411.1"/>
    <property type="molecule type" value="Genomic_DNA"/>
</dbReference>
<reference evidence="2" key="1">
    <citation type="submission" date="2016-01" db="EMBL/GenBank/DDBJ databases">
        <title>Complete genome of Planococcus rifietoensis type strain M8.</title>
        <authorList>
            <person name="See-Too W.S."/>
        </authorList>
    </citation>
    <scope>NUCLEOTIDE SEQUENCE [LARGE SCALE GENOMIC DNA]</scope>
    <source>
        <strain evidence="2">M8</strain>
    </source>
</reference>
<evidence type="ECO:0000256" key="1">
    <source>
        <dbReference type="SAM" id="Phobius"/>
    </source>
</evidence>
<dbReference type="AlphaFoldDB" id="A0A0U2XQK8"/>
<keyword evidence="1" id="KW-0812">Transmembrane</keyword>
<dbReference type="SUPFAM" id="SSF158560">
    <property type="entry name" value="BH3980-like"/>
    <property type="match status" value="1"/>
</dbReference>
<protein>
    <submittedName>
        <fullName evidence="2">NADH dehydrogenase</fullName>
    </submittedName>
</protein>
<keyword evidence="1" id="KW-1133">Transmembrane helix</keyword>
<name>A0A0U2XQK8_9BACL</name>
<organism evidence="2 3">
    <name type="scientific">Planococcus rifietoensis</name>
    <dbReference type="NCBI Taxonomy" id="200991"/>
    <lineage>
        <taxon>Bacteria</taxon>
        <taxon>Bacillati</taxon>
        <taxon>Bacillota</taxon>
        <taxon>Bacilli</taxon>
        <taxon>Bacillales</taxon>
        <taxon>Caryophanaceae</taxon>
        <taxon>Planococcus</taxon>
    </lineage>
</organism>
<dbReference type="Gene3D" id="1.10.1900.10">
    <property type="entry name" value="c-terminal domain of poly(a) binding protein"/>
    <property type="match status" value="1"/>
</dbReference>
<keyword evidence="1" id="KW-0472">Membrane</keyword>
<feature type="transmembrane region" description="Helical" evidence="1">
    <location>
        <begin position="139"/>
        <end position="159"/>
    </location>
</feature>
<dbReference type="KEGG" id="prt:AUC31_09330"/>
<evidence type="ECO:0000313" key="3">
    <source>
        <dbReference type="Proteomes" id="UP000067683"/>
    </source>
</evidence>
<feature type="transmembrane region" description="Helical" evidence="1">
    <location>
        <begin position="74"/>
        <end position="93"/>
    </location>
</feature>
<gene>
    <name evidence="2" type="ORF">AUC31_09330</name>
</gene>
<dbReference type="SUPFAM" id="SSF103473">
    <property type="entry name" value="MFS general substrate transporter"/>
    <property type="match status" value="1"/>
</dbReference>
<dbReference type="OrthoDB" id="1750748at2"/>
<dbReference type="InterPro" id="IPR009214">
    <property type="entry name" value="DUF1129"/>
</dbReference>
<accession>A0A0U2XQK8</accession>
<feature type="transmembrane region" description="Helical" evidence="1">
    <location>
        <begin position="105"/>
        <end position="127"/>
    </location>
</feature>
<keyword evidence="3" id="KW-1185">Reference proteome</keyword>
<dbReference type="InterPro" id="IPR036259">
    <property type="entry name" value="MFS_trans_sf"/>
</dbReference>
<dbReference type="RefSeq" id="WP_058382118.1">
    <property type="nucleotide sequence ID" value="NZ_CP013659.2"/>
</dbReference>